<keyword evidence="3" id="KW-1185">Reference proteome</keyword>
<proteinExistence type="predicted"/>
<protein>
    <submittedName>
        <fullName evidence="2">Unplaced genomic scaffold CY34scaffold_775, whole genome shotgun sequence</fullName>
    </submittedName>
</protein>
<dbReference type="STRING" id="930992.A0A0D0ANN5"/>
<dbReference type="HOGENOM" id="CLU_136907_0_0_1"/>
<sequence>MSELARNYYDSLQKEGLSPPDEREEALESTLNTIMIKLSPMNKQELEKPLTKTNIDEVLRLLPNRKAPGIDGMPYEFWKWLQEKSKAIPKKHGEDSPFDLTDCLTAVFNNIEKHGVLNDSGFAEGLLHPLYKKNDR</sequence>
<reference evidence="2 3" key="1">
    <citation type="submission" date="2014-04" db="EMBL/GenBank/DDBJ databases">
        <authorList>
            <consortium name="DOE Joint Genome Institute"/>
            <person name="Kuo A."/>
            <person name="Ruytinx J."/>
            <person name="Rineau F."/>
            <person name="Colpaert J."/>
            <person name="Kohler A."/>
            <person name="Nagy L.G."/>
            <person name="Floudas D."/>
            <person name="Copeland A."/>
            <person name="Barry K.W."/>
            <person name="Cichocki N."/>
            <person name="Veneault-Fourrey C."/>
            <person name="LaButti K."/>
            <person name="Lindquist E.A."/>
            <person name="Lipzen A."/>
            <person name="Lundell T."/>
            <person name="Morin E."/>
            <person name="Murat C."/>
            <person name="Sun H."/>
            <person name="Tunlid A."/>
            <person name="Henrissat B."/>
            <person name="Grigoriev I.V."/>
            <person name="Hibbett D.S."/>
            <person name="Martin F."/>
            <person name="Nordberg H.P."/>
            <person name="Cantor M.N."/>
            <person name="Hua S.X."/>
        </authorList>
    </citation>
    <scope>NUCLEOTIDE SEQUENCE [LARGE SCALE GENOMIC DNA]</scope>
    <source>
        <strain evidence="2 3">UH-Slu-Lm8-n1</strain>
    </source>
</reference>
<organism evidence="2 3">
    <name type="scientific">Suillus luteus UH-Slu-Lm8-n1</name>
    <dbReference type="NCBI Taxonomy" id="930992"/>
    <lineage>
        <taxon>Eukaryota</taxon>
        <taxon>Fungi</taxon>
        <taxon>Dikarya</taxon>
        <taxon>Basidiomycota</taxon>
        <taxon>Agaricomycotina</taxon>
        <taxon>Agaricomycetes</taxon>
        <taxon>Agaricomycetidae</taxon>
        <taxon>Boletales</taxon>
        <taxon>Suillineae</taxon>
        <taxon>Suillaceae</taxon>
        <taxon>Suillus</taxon>
    </lineage>
</organism>
<dbReference type="EMBL" id="KN835906">
    <property type="protein sequence ID" value="KIK33608.1"/>
    <property type="molecule type" value="Genomic_DNA"/>
</dbReference>
<reference evidence="3" key="2">
    <citation type="submission" date="2015-01" db="EMBL/GenBank/DDBJ databases">
        <title>Evolutionary Origins and Diversification of the Mycorrhizal Mutualists.</title>
        <authorList>
            <consortium name="DOE Joint Genome Institute"/>
            <consortium name="Mycorrhizal Genomics Consortium"/>
            <person name="Kohler A."/>
            <person name="Kuo A."/>
            <person name="Nagy L.G."/>
            <person name="Floudas D."/>
            <person name="Copeland A."/>
            <person name="Barry K.W."/>
            <person name="Cichocki N."/>
            <person name="Veneault-Fourrey C."/>
            <person name="LaButti K."/>
            <person name="Lindquist E.A."/>
            <person name="Lipzen A."/>
            <person name="Lundell T."/>
            <person name="Morin E."/>
            <person name="Murat C."/>
            <person name="Riley R."/>
            <person name="Ohm R."/>
            <person name="Sun H."/>
            <person name="Tunlid A."/>
            <person name="Henrissat B."/>
            <person name="Grigoriev I.V."/>
            <person name="Hibbett D.S."/>
            <person name="Martin F."/>
        </authorList>
    </citation>
    <scope>NUCLEOTIDE SEQUENCE [LARGE SCALE GENOMIC DNA]</scope>
    <source>
        <strain evidence="3">UH-Slu-Lm8-n1</strain>
    </source>
</reference>
<dbReference type="AlphaFoldDB" id="A0A0D0ANN5"/>
<name>A0A0D0ANN5_9AGAM</name>
<feature type="region of interest" description="Disordered" evidence="1">
    <location>
        <begin position="1"/>
        <end position="25"/>
    </location>
</feature>
<dbReference type="Proteomes" id="UP000054485">
    <property type="component" value="Unassembled WGS sequence"/>
</dbReference>
<evidence type="ECO:0000256" key="1">
    <source>
        <dbReference type="SAM" id="MobiDB-lite"/>
    </source>
</evidence>
<gene>
    <name evidence="2" type="ORF">CY34DRAFT_27876</name>
</gene>
<dbReference type="OrthoDB" id="2676751at2759"/>
<accession>A0A0D0ANN5</accession>
<evidence type="ECO:0000313" key="2">
    <source>
        <dbReference type="EMBL" id="KIK33608.1"/>
    </source>
</evidence>
<feature type="non-terminal residue" evidence="2">
    <location>
        <position position="136"/>
    </location>
</feature>
<dbReference type="InParanoid" id="A0A0D0ANN5"/>
<evidence type="ECO:0000313" key="3">
    <source>
        <dbReference type="Proteomes" id="UP000054485"/>
    </source>
</evidence>